<name>A0A5N6KPC4_9ROSI</name>
<dbReference type="AlphaFoldDB" id="A0A5N6KPC4"/>
<evidence type="ECO:0000256" key="1">
    <source>
        <dbReference type="SAM" id="MobiDB-lite"/>
    </source>
</evidence>
<reference evidence="2 3" key="1">
    <citation type="submission" date="2019-06" db="EMBL/GenBank/DDBJ databases">
        <title>A chromosomal-level reference genome of Carpinus fangiana (Coryloideae, Betulaceae).</title>
        <authorList>
            <person name="Yang X."/>
            <person name="Wang Z."/>
            <person name="Zhang L."/>
            <person name="Hao G."/>
            <person name="Liu J."/>
            <person name="Yang Y."/>
        </authorList>
    </citation>
    <scope>NUCLEOTIDE SEQUENCE [LARGE SCALE GENOMIC DNA]</scope>
    <source>
        <strain evidence="2">Cfa_2016G</strain>
        <tissue evidence="2">Leaf</tissue>
    </source>
</reference>
<feature type="region of interest" description="Disordered" evidence="1">
    <location>
        <begin position="79"/>
        <end position="98"/>
    </location>
</feature>
<dbReference type="EMBL" id="VIBQ01000009">
    <property type="protein sequence ID" value="KAB8337142.1"/>
    <property type="molecule type" value="Genomic_DNA"/>
</dbReference>
<sequence length="98" mass="10258">MEQVSSRSRSRRGTAPEARFGVLADGAVIVRAVYGMWLRGGVLVGVCVQGPQLFGEDNIWTGGQEACSCVIGINGRGCGEDQTGTRRQSEALVSDAAA</sequence>
<protein>
    <submittedName>
        <fullName evidence="2">Uncharacterized protein</fullName>
    </submittedName>
</protein>
<evidence type="ECO:0000313" key="3">
    <source>
        <dbReference type="Proteomes" id="UP000327013"/>
    </source>
</evidence>
<keyword evidence="3" id="KW-1185">Reference proteome</keyword>
<evidence type="ECO:0000313" key="2">
    <source>
        <dbReference type="EMBL" id="KAB8337142.1"/>
    </source>
</evidence>
<dbReference type="Proteomes" id="UP000327013">
    <property type="component" value="Unassembled WGS sequence"/>
</dbReference>
<gene>
    <name evidence="2" type="ORF">FH972_021446</name>
</gene>
<comment type="caution">
    <text evidence="2">The sequence shown here is derived from an EMBL/GenBank/DDBJ whole genome shotgun (WGS) entry which is preliminary data.</text>
</comment>
<organism evidence="2 3">
    <name type="scientific">Carpinus fangiana</name>
    <dbReference type="NCBI Taxonomy" id="176857"/>
    <lineage>
        <taxon>Eukaryota</taxon>
        <taxon>Viridiplantae</taxon>
        <taxon>Streptophyta</taxon>
        <taxon>Embryophyta</taxon>
        <taxon>Tracheophyta</taxon>
        <taxon>Spermatophyta</taxon>
        <taxon>Magnoliopsida</taxon>
        <taxon>eudicotyledons</taxon>
        <taxon>Gunneridae</taxon>
        <taxon>Pentapetalae</taxon>
        <taxon>rosids</taxon>
        <taxon>fabids</taxon>
        <taxon>Fagales</taxon>
        <taxon>Betulaceae</taxon>
        <taxon>Carpinus</taxon>
    </lineage>
</organism>
<accession>A0A5N6KPC4</accession>
<proteinExistence type="predicted"/>